<dbReference type="RefSeq" id="WP_149082220.1">
    <property type="nucleotide sequence ID" value="NZ_VTAW01000020.1"/>
</dbReference>
<evidence type="ECO:0000259" key="1">
    <source>
        <dbReference type="Pfam" id="PF18545"/>
    </source>
</evidence>
<evidence type="ECO:0000313" key="3">
    <source>
        <dbReference type="Proteomes" id="UP000324104"/>
    </source>
</evidence>
<dbReference type="Proteomes" id="UP000324104">
    <property type="component" value="Unassembled WGS sequence"/>
</dbReference>
<evidence type="ECO:0000313" key="2">
    <source>
        <dbReference type="EMBL" id="TYT61272.1"/>
    </source>
</evidence>
<dbReference type="InterPro" id="IPR040624">
    <property type="entry name" value="HalOD1"/>
</dbReference>
<protein>
    <recommendedName>
        <fullName evidence="1">Halobacterial output domain-containing protein</fullName>
    </recommendedName>
</protein>
<name>A0A5D5ANG6_9EURY</name>
<proteinExistence type="predicted"/>
<keyword evidence="3" id="KW-1185">Reference proteome</keyword>
<sequence>MGDSAFARSKPSLRVVEQVADAEDVTPGSLEPPLNDVVDPTALDRLFEPTTAAGSTRRGRVTFSYCGYDVTVTSDGSVGVT</sequence>
<gene>
    <name evidence="2" type="ORF">FYC77_14560</name>
</gene>
<reference evidence="2 3" key="1">
    <citation type="submission" date="2019-08" db="EMBL/GenBank/DDBJ databases">
        <title>Archaea genome.</title>
        <authorList>
            <person name="Kajale S."/>
            <person name="Shouche Y."/>
            <person name="Deshpande N."/>
            <person name="Sharma A."/>
        </authorList>
    </citation>
    <scope>NUCLEOTIDE SEQUENCE [LARGE SCALE GENOMIC DNA]</scope>
    <source>
        <strain evidence="2 3">ESP3B_9</strain>
    </source>
</reference>
<dbReference type="Pfam" id="PF18545">
    <property type="entry name" value="HalOD1"/>
    <property type="match status" value="1"/>
</dbReference>
<feature type="domain" description="Halobacterial output" evidence="1">
    <location>
        <begin position="9"/>
        <end position="81"/>
    </location>
</feature>
<organism evidence="2 3">
    <name type="scientific">Natrialba swarupiae</name>
    <dbReference type="NCBI Taxonomy" id="2448032"/>
    <lineage>
        <taxon>Archaea</taxon>
        <taxon>Methanobacteriati</taxon>
        <taxon>Methanobacteriota</taxon>
        <taxon>Stenosarchaea group</taxon>
        <taxon>Halobacteria</taxon>
        <taxon>Halobacteriales</taxon>
        <taxon>Natrialbaceae</taxon>
        <taxon>Natrialba</taxon>
    </lineage>
</organism>
<dbReference type="AlphaFoldDB" id="A0A5D5ANG6"/>
<accession>A0A5D5ANG6</accession>
<dbReference type="EMBL" id="VTAW01000020">
    <property type="protein sequence ID" value="TYT61272.1"/>
    <property type="molecule type" value="Genomic_DNA"/>
</dbReference>
<comment type="caution">
    <text evidence="2">The sequence shown here is derived from an EMBL/GenBank/DDBJ whole genome shotgun (WGS) entry which is preliminary data.</text>
</comment>